<evidence type="ECO:0000313" key="2">
    <source>
        <dbReference type="WBParaSite" id="Minc3s00904g18722"/>
    </source>
</evidence>
<keyword evidence="1" id="KW-1185">Reference proteome</keyword>
<evidence type="ECO:0000313" key="1">
    <source>
        <dbReference type="Proteomes" id="UP000887563"/>
    </source>
</evidence>
<organism evidence="1 2">
    <name type="scientific">Meloidogyne incognita</name>
    <name type="common">Southern root-knot nematode worm</name>
    <name type="synonym">Oxyuris incognita</name>
    <dbReference type="NCBI Taxonomy" id="6306"/>
    <lineage>
        <taxon>Eukaryota</taxon>
        <taxon>Metazoa</taxon>
        <taxon>Ecdysozoa</taxon>
        <taxon>Nematoda</taxon>
        <taxon>Chromadorea</taxon>
        <taxon>Rhabditida</taxon>
        <taxon>Tylenchina</taxon>
        <taxon>Tylenchomorpha</taxon>
        <taxon>Tylenchoidea</taxon>
        <taxon>Meloidogynidae</taxon>
        <taxon>Meloidogyninae</taxon>
        <taxon>Meloidogyne</taxon>
        <taxon>Meloidogyne incognita group</taxon>
    </lineage>
</organism>
<dbReference type="Proteomes" id="UP000887563">
    <property type="component" value="Unplaced"/>
</dbReference>
<accession>A0A914LUJ2</accession>
<protein>
    <submittedName>
        <fullName evidence="2">Uncharacterized protein</fullName>
    </submittedName>
</protein>
<proteinExistence type="predicted"/>
<dbReference type="WBParaSite" id="Minc3s00904g18722">
    <property type="protein sequence ID" value="Minc3s00904g18722"/>
    <property type="gene ID" value="Minc3s00904g18722"/>
</dbReference>
<reference evidence="2" key="1">
    <citation type="submission" date="2022-11" db="UniProtKB">
        <authorList>
            <consortium name="WormBaseParasite"/>
        </authorList>
    </citation>
    <scope>IDENTIFICATION</scope>
</reference>
<name>A0A914LUJ2_MELIC</name>
<sequence>MFTWRAKPISIGFSYQSCGRRQKVCHASSQLSQRSLFTPLQCWHKLNSVARFLSFSSSSGSASSSSLDSSIAKADNFFRLAAPNAIDARWRAAIRLARPSLYI</sequence>
<dbReference type="AlphaFoldDB" id="A0A914LUJ2"/>